<dbReference type="InterPro" id="IPR055170">
    <property type="entry name" value="GFO_IDH_MocA-like_dom"/>
</dbReference>
<dbReference type="RefSeq" id="WP_149400581.1">
    <property type="nucleotide sequence ID" value="NZ_BIXY01000011.1"/>
</dbReference>
<dbReference type="InterPro" id="IPR036291">
    <property type="entry name" value="NAD(P)-bd_dom_sf"/>
</dbReference>
<organism evidence="4 5">
    <name type="scientific">Dictyobacter arantiisoli</name>
    <dbReference type="NCBI Taxonomy" id="2014874"/>
    <lineage>
        <taxon>Bacteria</taxon>
        <taxon>Bacillati</taxon>
        <taxon>Chloroflexota</taxon>
        <taxon>Ktedonobacteria</taxon>
        <taxon>Ktedonobacterales</taxon>
        <taxon>Dictyobacteraceae</taxon>
        <taxon>Dictyobacter</taxon>
    </lineage>
</organism>
<dbReference type="InterPro" id="IPR052515">
    <property type="entry name" value="Gfo/Idh/MocA_Oxidoreductase"/>
</dbReference>
<gene>
    <name evidence="4" type="ORF">KDI_11360</name>
</gene>
<dbReference type="GO" id="GO:0000166">
    <property type="term" value="F:nucleotide binding"/>
    <property type="evidence" value="ECO:0007669"/>
    <property type="project" value="InterPro"/>
</dbReference>
<feature type="compositionally biased region" description="Basic and acidic residues" evidence="1">
    <location>
        <begin position="283"/>
        <end position="295"/>
    </location>
</feature>
<dbReference type="SUPFAM" id="SSF55347">
    <property type="entry name" value="Glyceraldehyde-3-phosphate dehydrogenase-like, C-terminal domain"/>
    <property type="match status" value="1"/>
</dbReference>
<dbReference type="Pfam" id="PF22725">
    <property type="entry name" value="GFO_IDH_MocA_C3"/>
    <property type="match status" value="1"/>
</dbReference>
<feature type="domain" description="GFO/IDH/MocA-like oxidoreductase" evidence="3">
    <location>
        <begin position="132"/>
        <end position="254"/>
    </location>
</feature>
<feature type="region of interest" description="Disordered" evidence="1">
    <location>
        <begin position="272"/>
        <end position="301"/>
    </location>
</feature>
<feature type="domain" description="Gfo/Idh/MocA-like oxidoreductase N-terminal" evidence="2">
    <location>
        <begin position="5"/>
        <end position="121"/>
    </location>
</feature>
<evidence type="ECO:0000256" key="1">
    <source>
        <dbReference type="SAM" id="MobiDB-lite"/>
    </source>
</evidence>
<dbReference type="EMBL" id="BIXY01000011">
    <property type="protein sequence ID" value="GCF07572.1"/>
    <property type="molecule type" value="Genomic_DNA"/>
</dbReference>
<reference evidence="4 5" key="1">
    <citation type="submission" date="2019-01" db="EMBL/GenBank/DDBJ databases">
        <title>Draft genome sequence of Dictyobacter sp. Uno17.</title>
        <authorList>
            <person name="Wang C.M."/>
            <person name="Zheng Y."/>
            <person name="Sakai Y."/>
            <person name="Abe K."/>
            <person name="Yokota A."/>
            <person name="Yabe S."/>
        </authorList>
    </citation>
    <scope>NUCLEOTIDE SEQUENCE [LARGE SCALE GENOMIC DNA]</scope>
    <source>
        <strain evidence="4 5">Uno17</strain>
    </source>
</reference>
<dbReference type="InterPro" id="IPR000683">
    <property type="entry name" value="Gfo/Idh/MocA-like_OxRdtase_N"/>
</dbReference>
<dbReference type="Gene3D" id="3.30.360.10">
    <property type="entry name" value="Dihydrodipicolinate Reductase, domain 2"/>
    <property type="match status" value="1"/>
</dbReference>
<evidence type="ECO:0000313" key="5">
    <source>
        <dbReference type="Proteomes" id="UP000322530"/>
    </source>
</evidence>
<sequence>MTTKMRFGIVGCGVIGPTHAEAIQTLPDAELVAIADIVPEKAQKMADKFHVTAYTDLQTMLEQEQLDIVDVCTPSGLHGKHACQIMRAGSHVIIEKPMEIQHERIAEILAVQRETGKKLAVISQHRFDESSQRLHELVGQKELGRIVMGNAAIPWWRSQQYYDSGAWRGTWELDGGGVLMNQSIHSIDILQWLMGRVKSIYAYTDTLVHKMETEDAAVAILRFENGALGTIVATTGAYPGVTTRIEVFGERGSAVIEDDRLKYLRLASEDTEEAGPYGGGKKHQADVETDQKDTASDPAALQATTHARQIADMMRAIREDGTPLVDGYAASHPVEIILGIYESARTGKEVTLS</sequence>
<protein>
    <submittedName>
        <fullName evidence="4">Oxidoreductase</fullName>
    </submittedName>
</protein>
<proteinExistence type="predicted"/>
<dbReference type="Pfam" id="PF01408">
    <property type="entry name" value="GFO_IDH_MocA"/>
    <property type="match status" value="1"/>
</dbReference>
<accession>A0A5A5T844</accession>
<evidence type="ECO:0000259" key="3">
    <source>
        <dbReference type="Pfam" id="PF22725"/>
    </source>
</evidence>
<dbReference type="SUPFAM" id="SSF51735">
    <property type="entry name" value="NAD(P)-binding Rossmann-fold domains"/>
    <property type="match status" value="1"/>
</dbReference>
<keyword evidence="5" id="KW-1185">Reference proteome</keyword>
<dbReference type="Proteomes" id="UP000322530">
    <property type="component" value="Unassembled WGS sequence"/>
</dbReference>
<comment type="caution">
    <text evidence="4">The sequence shown here is derived from an EMBL/GenBank/DDBJ whole genome shotgun (WGS) entry which is preliminary data.</text>
</comment>
<dbReference type="PANTHER" id="PTHR43249">
    <property type="entry name" value="UDP-N-ACETYL-2-AMINO-2-DEOXY-D-GLUCURONATE OXIDASE"/>
    <property type="match status" value="1"/>
</dbReference>
<dbReference type="OrthoDB" id="9815825at2"/>
<dbReference type="PANTHER" id="PTHR43249:SF1">
    <property type="entry name" value="D-GLUCOSIDE 3-DEHYDROGENASE"/>
    <property type="match status" value="1"/>
</dbReference>
<dbReference type="Gene3D" id="3.40.50.720">
    <property type="entry name" value="NAD(P)-binding Rossmann-like Domain"/>
    <property type="match status" value="1"/>
</dbReference>
<evidence type="ECO:0000259" key="2">
    <source>
        <dbReference type="Pfam" id="PF01408"/>
    </source>
</evidence>
<evidence type="ECO:0000313" key="4">
    <source>
        <dbReference type="EMBL" id="GCF07572.1"/>
    </source>
</evidence>
<name>A0A5A5T844_9CHLR</name>
<dbReference type="AlphaFoldDB" id="A0A5A5T844"/>